<keyword evidence="3" id="KW-1185">Reference proteome</keyword>
<reference evidence="2" key="1">
    <citation type="submission" date="2022-09" db="EMBL/GenBank/DDBJ databases">
        <authorList>
            <person name="Li D."/>
            <person name="Cheng J."/>
            <person name="Li Y."/>
        </authorList>
    </citation>
    <scope>NUCLEOTIDE SEQUENCE</scope>
    <source>
        <strain evidence="2">DL</strain>
    </source>
</reference>
<evidence type="ECO:0000256" key="1">
    <source>
        <dbReference type="SAM" id="Coils"/>
    </source>
</evidence>
<protein>
    <submittedName>
        <fullName evidence="2">DUF6507 family protein</fullName>
    </submittedName>
</protein>
<name>A0ABY6FQ82_9MICC</name>
<organism evidence="2 3">
    <name type="scientific">Arthrobacter koreensis</name>
    <dbReference type="NCBI Taxonomy" id="199136"/>
    <lineage>
        <taxon>Bacteria</taxon>
        <taxon>Bacillati</taxon>
        <taxon>Actinomycetota</taxon>
        <taxon>Actinomycetes</taxon>
        <taxon>Micrococcales</taxon>
        <taxon>Micrococcaceae</taxon>
        <taxon>Arthrobacter</taxon>
    </lineage>
</organism>
<sequence length="104" mass="10694">MASWNIDLASARSVVNRTAEEAANLADAAKSLQDAAEGAQAAARSAVVGDALKAAYEQYAALLIANARSRAETACSSLHQALDAYRDADLEMAARAQANAAEVG</sequence>
<keyword evidence="1" id="KW-0175">Coiled coil</keyword>
<dbReference type="RefSeq" id="WP_091602755.1">
    <property type="nucleotide sequence ID" value="NZ_CECE01000004.1"/>
</dbReference>
<dbReference type="Proteomes" id="UP001063368">
    <property type="component" value="Chromosome"/>
</dbReference>
<accession>A0ABY6FQ82</accession>
<evidence type="ECO:0000313" key="3">
    <source>
        <dbReference type="Proteomes" id="UP001063368"/>
    </source>
</evidence>
<evidence type="ECO:0000313" key="2">
    <source>
        <dbReference type="EMBL" id="UYB35360.1"/>
    </source>
</evidence>
<gene>
    <name evidence="2" type="ORF">N9A08_12065</name>
</gene>
<dbReference type="EMBL" id="CP106856">
    <property type="protein sequence ID" value="UYB35360.1"/>
    <property type="molecule type" value="Genomic_DNA"/>
</dbReference>
<dbReference type="Pfam" id="PF20117">
    <property type="entry name" value="DUF6507"/>
    <property type="match status" value="1"/>
</dbReference>
<feature type="coiled-coil region" evidence="1">
    <location>
        <begin position="15"/>
        <end position="42"/>
    </location>
</feature>
<dbReference type="InterPro" id="IPR045436">
    <property type="entry name" value="DUF6507"/>
</dbReference>
<proteinExistence type="predicted"/>